<name>A0A165PJ43_9AGAM</name>
<proteinExistence type="predicted"/>
<dbReference type="OrthoDB" id="3257981at2759"/>
<dbReference type="EMBL" id="KV425611">
    <property type="protein sequence ID" value="KZT21111.1"/>
    <property type="molecule type" value="Genomic_DNA"/>
</dbReference>
<reference evidence="1 2" key="1">
    <citation type="journal article" date="2016" name="Mol. Biol. Evol.">
        <title>Comparative Genomics of Early-Diverging Mushroom-Forming Fungi Provides Insights into the Origins of Lignocellulose Decay Capabilities.</title>
        <authorList>
            <person name="Nagy L.G."/>
            <person name="Riley R."/>
            <person name="Tritt A."/>
            <person name="Adam C."/>
            <person name="Daum C."/>
            <person name="Floudas D."/>
            <person name="Sun H."/>
            <person name="Yadav J.S."/>
            <person name="Pangilinan J."/>
            <person name="Larsson K.H."/>
            <person name="Matsuura K."/>
            <person name="Barry K."/>
            <person name="Labutti K."/>
            <person name="Kuo R."/>
            <person name="Ohm R.A."/>
            <person name="Bhattacharya S.S."/>
            <person name="Shirouzu T."/>
            <person name="Yoshinaga Y."/>
            <person name="Martin F.M."/>
            <person name="Grigoriev I.V."/>
            <person name="Hibbett D.S."/>
        </authorList>
    </citation>
    <scope>NUCLEOTIDE SEQUENCE [LARGE SCALE GENOMIC DNA]</scope>
    <source>
        <strain evidence="1 2">HHB14362 ss-1</strain>
    </source>
</reference>
<keyword evidence="1" id="KW-0378">Hydrolase</keyword>
<dbReference type="CDD" id="cd11577">
    <property type="entry name" value="GH71"/>
    <property type="match status" value="1"/>
</dbReference>
<dbReference type="Pfam" id="PF03659">
    <property type="entry name" value="Glyco_hydro_71"/>
    <property type="match status" value="1"/>
</dbReference>
<dbReference type="STRING" id="1314782.A0A165PJ43"/>
<dbReference type="AlphaFoldDB" id="A0A165PJ43"/>
<dbReference type="GO" id="GO:0051118">
    <property type="term" value="F:glucan endo-1,3-alpha-glucosidase activity"/>
    <property type="evidence" value="ECO:0007669"/>
    <property type="project" value="InterPro"/>
</dbReference>
<evidence type="ECO:0000313" key="1">
    <source>
        <dbReference type="EMBL" id="KZT21111.1"/>
    </source>
</evidence>
<dbReference type="InParanoid" id="A0A165PJ43"/>
<protein>
    <submittedName>
        <fullName evidence="1">Glycoside hydrolase family 71 protein</fullName>
    </submittedName>
</protein>
<evidence type="ECO:0000313" key="2">
    <source>
        <dbReference type="Proteomes" id="UP000076761"/>
    </source>
</evidence>
<dbReference type="InterPro" id="IPR005197">
    <property type="entry name" value="Glyco_hydro_71"/>
</dbReference>
<sequence length="417" mass="47616">MVGNTHPYTIEDWLEDIKLAHRHDIDGFALNIGRESWQRDRVLDCYAAALQSQLHFKLFISFDMTSIPSEREEDIGLLLDYVRLVSQHPNQFLYDGKVMISTFAGENSMFGHADLNHGWMAVKKALEGIKPIHLIPSFFVEPARHPKLKCSDGYFNWNGGWPLHLTPNSPPEEIRCPRLDTDSHHIRHLSGKTFMAAISPWFFTHYGAASWNKNWIYRGDDWLLVRRWEQLVVARDNVDIVQIISWNDYGESHYIGPIKGAQPNSQAWVNGYPHDAWLELTSYFARAFKTGKYPPITTDTIYIWGRPHPKDAWAPDDVPRPRNWELTDDVFWVVVMATAPAIITLSSGSEDAKSFQLHAGLSKLCHPLVPGGTMRAELGRDGVLVTSCKPDSFEFQSCPVLYNFNALVAKSFRSIQH</sequence>
<gene>
    <name evidence="1" type="ORF">NEOLEDRAFT_1121726</name>
</gene>
<keyword evidence="2" id="KW-1185">Reference proteome</keyword>
<organism evidence="1 2">
    <name type="scientific">Neolentinus lepideus HHB14362 ss-1</name>
    <dbReference type="NCBI Taxonomy" id="1314782"/>
    <lineage>
        <taxon>Eukaryota</taxon>
        <taxon>Fungi</taxon>
        <taxon>Dikarya</taxon>
        <taxon>Basidiomycota</taxon>
        <taxon>Agaricomycotina</taxon>
        <taxon>Agaricomycetes</taxon>
        <taxon>Gloeophyllales</taxon>
        <taxon>Gloeophyllaceae</taxon>
        <taxon>Neolentinus</taxon>
    </lineage>
</organism>
<accession>A0A165PJ43</accession>
<dbReference type="Gene3D" id="3.20.20.80">
    <property type="entry name" value="Glycosidases"/>
    <property type="match status" value="1"/>
</dbReference>
<dbReference type="Proteomes" id="UP000076761">
    <property type="component" value="Unassembled WGS sequence"/>
</dbReference>